<evidence type="ECO:0000256" key="4">
    <source>
        <dbReference type="ARBA" id="ARBA00022989"/>
    </source>
</evidence>
<sequence>LQRQSAMHHGHSHDHDHGHSHGGHDPFAGMTPGAMAAAAAAAAAPIPMDSEGKAYPVDPAYRMQTQQQQQQQQQVQQDTSNWDMVKACQYGVVPRVRELLNSGFDANTLDSQGVSPLHWAAINNRLEIMQMLVNHGAIVDRPGGDLQGTPLHWACRQGNLSACCLLMRMGANPLLTDAEGLACLHLAAQFGYTHILAYLLAKGADPNLRDCKGMTALMWTALRVLQPDATRVLLAFDANPNASEPNSGNTPAHFAALGGNQIVLGCLDRAGVDWTAINANGETPVQILQQKKMRWLAERLKEMMSDRGILRDSSASAGGFFRSLATRENRRWCMLAVPSLLLACAGLIFHAAISYVLKLALLVGLAVFFRLVFSRKCLDLRYPMLLPFGLAVGSEVILTSTCVLLMFPYNSYGDIVLFTTVISGMFYFHWRCAVRDPGFLKIDKTARVQSIVRTCEDPSASFDNFCSTCLIQKPLRSKHCDMCGRCVARMDHHCPWVYNCVGVANHRTFVGYLTGVVLGTSMFLKMFLSYVYHPDSSCSLDWDTVGLKALFTRTPICSTWAFFCACLDSLYLFWVAMLLLSQLWQMLCVNMTTNERFNSFRYAHFQTSMPKVLKSPFNQGVFKNFKDYFLTHSSASPWFHVYDVDDLKSPPKPPTQSV</sequence>
<comment type="subcellular location">
    <subcellularLocation>
        <location evidence="1">Membrane</location>
        <topology evidence="1">Multi-pass membrane protein</topology>
    </subcellularLocation>
</comment>
<dbReference type="SUPFAM" id="SSF48403">
    <property type="entry name" value="Ankyrin repeat"/>
    <property type="match status" value="1"/>
</dbReference>
<feature type="transmembrane region" description="Helical" evidence="8">
    <location>
        <begin position="385"/>
        <end position="409"/>
    </location>
</feature>
<comment type="catalytic activity">
    <reaction evidence="8">
        <text>L-cysteinyl-[protein] + hexadecanoyl-CoA = S-hexadecanoyl-L-cysteinyl-[protein] + CoA</text>
        <dbReference type="Rhea" id="RHEA:36683"/>
        <dbReference type="Rhea" id="RHEA-COMP:10131"/>
        <dbReference type="Rhea" id="RHEA-COMP:11032"/>
        <dbReference type="ChEBI" id="CHEBI:29950"/>
        <dbReference type="ChEBI" id="CHEBI:57287"/>
        <dbReference type="ChEBI" id="CHEBI:57379"/>
        <dbReference type="ChEBI" id="CHEBI:74151"/>
        <dbReference type="EC" id="2.3.1.225"/>
    </reaction>
</comment>
<feature type="region of interest" description="Disordered" evidence="9">
    <location>
        <begin position="1"/>
        <end position="31"/>
    </location>
</feature>
<dbReference type="EMBL" id="NIVC01000652">
    <property type="protein sequence ID" value="PAA79117.1"/>
    <property type="molecule type" value="Genomic_DNA"/>
</dbReference>
<comment type="similarity">
    <text evidence="8">Belongs to the DHHC palmitoyltransferase family.</text>
</comment>
<feature type="transmembrane region" description="Helical" evidence="8">
    <location>
        <begin position="355"/>
        <end position="373"/>
    </location>
</feature>
<feature type="domain" description="Palmitoyltransferase DHHC" evidence="10">
    <location>
        <begin position="462"/>
        <end position="598"/>
    </location>
</feature>
<evidence type="ECO:0000259" key="10">
    <source>
        <dbReference type="Pfam" id="PF01529"/>
    </source>
</evidence>
<feature type="transmembrane region" description="Helical" evidence="8">
    <location>
        <begin position="509"/>
        <end position="532"/>
    </location>
</feature>
<dbReference type="AlphaFoldDB" id="A0A267G1B7"/>
<dbReference type="PROSITE" id="PS50297">
    <property type="entry name" value="ANK_REP_REGION"/>
    <property type="match status" value="2"/>
</dbReference>
<keyword evidence="8" id="KW-0012">Acyltransferase</keyword>
<dbReference type="GO" id="GO:0019706">
    <property type="term" value="F:protein-cysteine S-palmitoyltransferase activity"/>
    <property type="evidence" value="ECO:0007669"/>
    <property type="project" value="UniProtKB-EC"/>
</dbReference>
<dbReference type="OrthoDB" id="6781668at2759"/>
<proteinExistence type="inferred from homology"/>
<keyword evidence="5 7" id="KW-0040">ANK repeat</keyword>
<keyword evidence="8" id="KW-0808">Transferase</keyword>
<feature type="compositionally biased region" description="Basic and acidic residues" evidence="9">
    <location>
        <begin position="13"/>
        <end position="24"/>
    </location>
</feature>
<feature type="transmembrane region" description="Helical" evidence="8">
    <location>
        <begin position="415"/>
        <end position="434"/>
    </location>
</feature>
<evidence type="ECO:0000313" key="11">
    <source>
        <dbReference type="EMBL" id="PAA79117.1"/>
    </source>
</evidence>
<feature type="repeat" description="ANK" evidence="7">
    <location>
        <begin position="179"/>
        <end position="211"/>
    </location>
</feature>
<comment type="caution">
    <text evidence="11">The sequence shown here is derived from an EMBL/GenBank/DDBJ whole genome shotgun (WGS) entry which is preliminary data.</text>
</comment>
<dbReference type="SMART" id="SM00248">
    <property type="entry name" value="ANK"/>
    <property type="match status" value="5"/>
</dbReference>
<dbReference type="PRINTS" id="PR01415">
    <property type="entry name" value="ANKYRIN"/>
</dbReference>
<dbReference type="InterPro" id="IPR036770">
    <property type="entry name" value="Ankyrin_rpt-contain_sf"/>
</dbReference>
<evidence type="ECO:0000256" key="3">
    <source>
        <dbReference type="ARBA" id="ARBA00022737"/>
    </source>
</evidence>
<dbReference type="InterPro" id="IPR002110">
    <property type="entry name" value="Ankyrin_rpt"/>
</dbReference>
<dbReference type="EC" id="2.3.1.225" evidence="8"/>
<evidence type="ECO:0000256" key="2">
    <source>
        <dbReference type="ARBA" id="ARBA00022692"/>
    </source>
</evidence>
<name>A0A267G1B7_9PLAT</name>
<feature type="repeat" description="ANK" evidence="7">
    <location>
        <begin position="146"/>
        <end position="178"/>
    </location>
</feature>
<reference evidence="11 12" key="1">
    <citation type="submission" date="2017-06" db="EMBL/GenBank/DDBJ databases">
        <title>A platform for efficient transgenesis in Macrostomum lignano, a flatworm model organism for stem cell research.</title>
        <authorList>
            <person name="Berezikov E."/>
        </authorList>
    </citation>
    <scope>NUCLEOTIDE SEQUENCE [LARGE SCALE GENOMIC DNA]</scope>
    <source>
        <strain evidence="11">DV1</strain>
        <tissue evidence="11">Whole organism</tissue>
    </source>
</reference>
<gene>
    <name evidence="11" type="ORF">BOX15_Mlig003792g4</name>
</gene>
<dbReference type="GO" id="GO:0016020">
    <property type="term" value="C:membrane"/>
    <property type="evidence" value="ECO:0007669"/>
    <property type="project" value="UniProtKB-SubCell"/>
</dbReference>
<dbReference type="InterPro" id="IPR001594">
    <property type="entry name" value="Palmitoyltrfase_DHHC"/>
</dbReference>
<evidence type="ECO:0000256" key="1">
    <source>
        <dbReference type="ARBA" id="ARBA00004141"/>
    </source>
</evidence>
<evidence type="ECO:0000256" key="9">
    <source>
        <dbReference type="SAM" id="MobiDB-lite"/>
    </source>
</evidence>
<keyword evidence="4 8" id="KW-1133">Transmembrane helix</keyword>
<keyword evidence="3" id="KW-0677">Repeat</keyword>
<feature type="repeat" description="ANK" evidence="7">
    <location>
        <begin position="112"/>
        <end position="144"/>
    </location>
</feature>
<feature type="non-terminal residue" evidence="11">
    <location>
        <position position="1"/>
    </location>
</feature>
<keyword evidence="2 8" id="KW-0812">Transmembrane</keyword>
<evidence type="ECO:0000313" key="12">
    <source>
        <dbReference type="Proteomes" id="UP000215902"/>
    </source>
</evidence>
<evidence type="ECO:0000256" key="6">
    <source>
        <dbReference type="ARBA" id="ARBA00023136"/>
    </source>
</evidence>
<feature type="transmembrane region" description="Helical" evidence="8">
    <location>
        <begin position="560"/>
        <end position="581"/>
    </location>
</feature>
<dbReference type="Pfam" id="PF01529">
    <property type="entry name" value="DHHC"/>
    <property type="match status" value="1"/>
</dbReference>
<keyword evidence="12" id="KW-1185">Reference proteome</keyword>
<dbReference type="Gene3D" id="1.25.40.20">
    <property type="entry name" value="Ankyrin repeat-containing domain"/>
    <property type="match status" value="1"/>
</dbReference>
<protein>
    <recommendedName>
        <fullName evidence="8">Palmitoyltransferase</fullName>
        <ecNumber evidence="8">2.3.1.225</ecNumber>
    </recommendedName>
</protein>
<dbReference type="Pfam" id="PF12796">
    <property type="entry name" value="Ank_2"/>
    <property type="match status" value="2"/>
</dbReference>
<evidence type="ECO:0000256" key="8">
    <source>
        <dbReference type="RuleBase" id="RU079119"/>
    </source>
</evidence>
<comment type="domain">
    <text evidence="8">The DHHC domain is required for palmitoyltransferase activity.</text>
</comment>
<evidence type="ECO:0000256" key="7">
    <source>
        <dbReference type="PROSITE-ProRule" id="PRU00023"/>
    </source>
</evidence>
<dbReference type="PANTHER" id="PTHR24161">
    <property type="entry name" value="ANK_REP_REGION DOMAIN-CONTAINING PROTEIN-RELATED"/>
    <property type="match status" value="1"/>
</dbReference>
<dbReference type="STRING" id="282301.A0A267G1B7"/>
<keyword evidence="6 8" id="KW-0472">Membrane</keyword>
<dbReference type="PROSITE" id="PS50216">
    <property type="entry name" value="DHHC"/>
    <property type="match status" value="1"/>
</dbReference>
<organism evidence="11 12">
    <name type="scientific">Macrostomum lignano</name>
    <dbReference type="NCBI Taxonomy" id="282301"/>
    <lineage>
        <taxon>Eukaryota</taxon>
        <taxon>Metazoa</taxon>
        <taxon>Spiralia</taxon>
        <taxon>Lophotrochozoa</taxon>
        <taxon>Platyhelminthes</taxon>
        <taxon>Rhabditophora</taxon>
        <taxon>Macrostomorpha</taxon>
        <taxon>Macrostomida</taxon>
        <taxon>Macrostomidae</taxon>
        <taxon>Macrostomum</taxon>
    </lineage>
</organism>
<accession>A0A267G1B7</accession>
<dbReference type="PANTHER" id="PTHR24161:SF85">
    <property type="entry name" value="PALMITOYLTRANSFERASE HIP14"/>
    <property type="match status" value="1"/>
</dbReference>
<feature type="compositionally biased region" description="Basic residues" evidence="9">
    <location>
        <begin position="1"/>
        <end position="12"/>
    </location>
</feature>
<dbReference type="Proteomes" id="UP000215902">
    <property type="component" value="Unassembled WGS sequence"/>
</dbReference>
<dbReference type="PROSITE" id="PS50088">
    <property type="entry name" value="ANK_REPEAT"/>
    <property type="match status" value="3"/>
</dbReference>
<evidence type="ECO:0000256" key="5">
    <source>
        <dbReference type="ARBA" id="ARBA00023043"/>
    </source>
</evidence>